<protein>
    <submittedName>
        <fullName evidence="2">Uncharacterized protein</fullName>
    </submittedName>
</protein>
<organism evidence="2 3">
    <name type="scientific">Erwinia tracheiphila</name>
    <dbReference type="NCBI Taxonomy" id="65700"/>
    <lineage>
        <taxon>Bacteria</taxon>
        <taxon>Pseudomonadati</taxon>
        <taxon>Pseudomonadota</taxon>
        <taxon>Gammaproteobacteria</taxon>
        <taxon>Enterobacterales</taxon>
        <taxon>Erwiniaceae</taxon>
        <taxon>Erwinia</taxon>
    </lineage>
</organism>
<gene>
    <name evidence="1" type="ORF">AV903_13470</name>
    <name evidence="2" type="ORF">AV903_25835</name>
</gene>
<sequence>MVKDLTPGTTLLSQVRAGLISNGSNLHRWCLENGILYPNARQALIGSWDGLKGAKVRERLIEASGIRRNINGQK</sequence>
<accession>A0A345CYW9</accession>
<evidence type="ECO:0000313" key="3">
    <source>
        <dbReference type="Proteomes" id="UP000264980"/>
    </source>
</evidence>
<reference evidence="2 3" key="2">
    <citation type="submission" date="2016-01" db="EMBL/GenBank/DDBJ databases">
        <authorList>
            <person name="Oliw E.H."/>
        </authorList>
    </citation>
    <scope>NUCLEOTIDE SEQUENCE [LARGE SCALE GENOMIC DNA]</scope>
    <source>
        <strain evidence="2 3">MDcuke</strain>
    </source>
</reference>
<evidence type="ECO:0000313" key="2">
    <source>
        <dbReference type="EMBL" id="AXF78636.1"/>
    </source>
</evidence>
<name>A0A345CYW9_9GAMM</name>
<evidence type="ECO:0000313" key="1">
    <source>
        <dbReference type="EMBL" id="AXF76821.1"/>
    </source>
</evidence>
<reference evidence="3" key="1">
    <citation type="submission" date="2016-01" db="EMBL/GenBank/DDBJ databases">
        <authorList>
            <person name="Shapiro L."/>
        </authorList>
    </citation>
    <scope>NUCLEOTIDE SEQUENCE [LARGE SCALE GENOMIC DNA]</scope>
    <source>
        <strain evidence="3">MDcuke</strain>
    </source>
</reference>
<dbReference type="EMBL" id="CP013970">
    <property type="protein sequence ID" value="AXF78636.1"/>
    <property type="molecule type" value="Genomic_DNA"/>
</dbReference>
<dbReference type="EMBL" id="CP013970">
    <property type="protein sequence ID" value="AXF76821.1"/>
    <property type="molecule type" value="Genomic_DNA"/>
</dbReference>
<dbReference type="RefSeq" id="WP_233479061.1">
    <property type="nucleotide sequence ID" value="NZ_CP089934.1"/>
</dbReference>
<dbReference type="AlphaFoldDB" id="A0A345CYW9"/>
<dbReference type="Proteomes" id="UP000264980">
    <property type="component" value="Chromosome"/>
</dbReference>
<proteinExistence type="predicted"/>